<dbReference type="Proteomes" id="UP000002408">
    <property type="component" value="Chromosome"/>
</dbReference>
<dbReference type="HOGENOM" id="CLU_121268_1_0_2"/>
<dbReference type="Pfam" id="PF24336">
    <property type="entry name" value="DUF7504"/>
    <property type="match status" value="1"/>
</dbReference>
<accession>A7I8S7</accession>
<dbReference type="AlphaFoldDB" id="A7I8S7"/>
<dbReference type="EMBL" id="CP000780">
    <property type="protein sequence ID" value="ABS56138.1"/>
    <property type="molecule type" value="Genomic_DNA"/>
</dbReference>
<proteinExistence type="predicted"/>
<evidence type="ECO:0008006" key="3">
    <source>
        <dbReference type="Google" id="ProtNLM"/>
    </source>
</evidence>
<evidence type="ECO:0000313" key="1">
    <source>
        <dbReference type="EMBL" id="ABS56138.1"/>
    </source>
</evidence>
<dbReference type="RefSeq" id="WP_012107184.1">
    <property type="nucleotide sequence ID" value="NC_009712.1"/>
</dbReference>
<name>A7I8S7_METB6</name>
<dbReference type="eggNOG" id="arCOG02452">
    <property type="taxonomic scope" value="Archaea"/>
</dbReference>
<sequence length="194" mass="21838">MAITQADLKDEGLYLITAPAARMREENINLIRMLLLRDYYVLVVTVNLPYDILKKNYAEKGIPMEKIFVVDTVTKYAIGHDHEPVLNCRFVGNPSDLTDLGIAITGILSSNKEKKISLLFDSVNAMLIYISSQNITKFIHFVTNKLRLMKFSGIFLAVEKGLDPNLLLQLTTFVDRVIDVDEEGTGAVQSELKE</sequence>
<dbReference type="InterPro" id="IPR055927">
    <property type="entry name" value="DUF7504"/>
</dbReference>
<reference evidence="2" key="1">
    <citation type="journal article" date="2015" name="Microbiology">
        <title>Genome of Methanoregula boonei 6A8 reveals adaptations to oligotrophic peatland environments.</title>
        <authorList>
            <person name="Braeuer S."/>
            <person name="Cadillo-Quiroz H."/>
            <person name="Kyrpides N."/>
            <person name="Woyke T."/>
            <person name="Goodwin L."/>
            <person name="Detter C."/>
            <person name="Podell S."/>
            <person name="Yavitt J.B."/>
            <person name="Zinder S.H."/>
        </authorList>
    </citation>
    <scope>NUCLEOTIDE SEQUENCE [LARGE SCALE GENOMIC DNA]</scope>
    <source>
        <strain evidence="2">DSM 21154 / JCM 14090 / 6A8</strain>
    </source>
</reference>
<protein>
    <recommendedName>
        <fullName evidence="3">KaiC-like domain-containing protein</fullName>
    </recommendedName>
</protein>
<gene>
    <name evidence="1" type="ordered locus">Mboo_1621</name>
</gene>
<evidence type="ECO:0000313" key="2">
    <source>
        <dbReference type="Proteomes" id="UP000002408"/>
    </source>
</evidence>
<organism evidence="1 2">
    <name type="scientific">Methanoregula boonei (strain DSM 21154 / JCM 14090 / 6A8)</name>
    <dbReference type="NCBI Taxonomy" id="456442"/>
    <lineage>
        <taxon>Archaea</taxon>
        <taxon>Methanobacteriati</taxon>
        <taxon>Methanobacteriota</taxon>
        <taxon>Stenosarchaea group</taxon>
        <taxon>Methanomicrobia</taxon>
        <taxon>Methanomicrobiales</taxon>
        <taxon>Methanoregulaceae</taxon>
        <taxon>Methanoregula</taxon>
    </lineage>
</organism>
<keyword evidence="2" id="KW-1185">Reference proteome</keyword>
<dbReference type="KEGG" id="mbn:Mboo_1621"/>
<dbReference type="OrthoDB" id="109251at2157"/>
<dbReference type="GeneID" id="5412190"/>